<evidence type="ECO:0000256" key="3">
    <source>
        <dbReference type="ARBA" id="ARBA00073846"/>
    </source>
</evidence>
<dbReference type="InterPro" id="IPR023394">
    <property type="entry name" value="Sec7_C_sf"/>
</dbReference>
<dbReference type="FunFam" id="1.10.1000.11:FF:000008">
    <property type="entry name" value="F-box only protein 8"/>
    <property type="match status" value="1"/>
</dbReference>
<dbReference type="GO" id="GO:0032012">
    <property type="term" value="P:regulation of ARF protein signal transduction"/>
    <property type="evidence" value="ECO:0007669"/>
    <property type="project" value="InterPro"/>
</dbReference>
<dbReference type="Gene3D" id="1.10.220.20">
    <property type="match status" value="1"/>
</dbReference>
<feature type="region of interest" description="Disordered" evidence="4">
    <location>
        <begin position="220"/>
        <end position="246"/>
    </location>
</feature>
<evidence type="ECO:0000313" key="8">
    <source>
        <dbReference type="Proteomes" id="UP000710432"/>
    </source>
</evidence>
<dbReference type="InterPro" id="IPR000904">
    <property type="entry name" value="Sec7_dom"/>
</dbReference>
<dbReference type="CDD" id="cd00171">
    <property type="entry name" value="Sec7"/>
    <property type="match status" value="1"/>
</dbReference>
<feature type="compositionally biased region" description="Polar residues" evidence="4">
    <location>
        <begin position="232"/>
        <end position="246"/>
    </location>
</feature>
<feature type="region of interest" description="Disordered" evidence="4">
    <location>
        <begin position="1"/>
        <end position="83"/>
    </location>
</feature>
<comment type="caution">
    <text evidence="7">The sequence shown here is derived from an EMBL/GenBank/DDBJ whole genome shotgun (WGS) entry which is preliminary data.</text>
</comment>
<dbReference type="CDD" id="cd22088">
    <property type="entry name" value="F-box_FBXO8"/>
    <property type="match status" value="1"/>
</dbReference>
<sequence>MNSRPDHSPTTPDPRCAQHSGDPVHGAQPVRRLRRSRQPPGKGQGSRGDRTKEKGAQVTRESGENQASSPGALAPAPRGSSRADRLYTEPWVPARRENRLNVPSHGLPHTLRFLGADSILRLRVFLGKFEAQDNIINYMPYTPAQRLSRRGGGGDRRSLRYSRRPRYFRGFFFHLYAFTFPARESRRRVLATWQHRPSLQMGQGLWRVARNQHLQQEAYSEPGYLSREQSRRGTSSNISQSSQRKQAQGGIDIYHLLKAKKSKEQEGFINLEMLPPELSFTILSYLNATDLCLASCVWQDLANDELLWQGLCKSTWGHCSIYNKSPPLGFSFRKLYLQLDEGSLTFNANPEEGVSYFMSKGILDDSPKEIAKFIFCTRTLNWKKLRIYLDERRDVLDDLVTLHNFRNQFLPNALREFFRHIHAPEERGEYLETLITKFSHRFCACNPDLMRELGLSPDAVYVLCYSLILLSIDLTSPHVKNKMSKREFIRNTRRAAQNISEDFVGHLYDNIYLIGHVAA</sequence>
<dbReference type="PROSITE" id="PS50181">
    <property type="entry name" value="FBOX"/>
    <property type="match status" value="1"/>
</dbReference>
<name>A0A8J6L162_MICOH</name>
<dbReference type="Proteomes" id="UP000710432">
    <property type="component" value="Unassembled WGS sequence"/>
</dbReference>
<dbReference type="EMBL" id="JAATJU010020647">
    <property type="protein sequence ID" value="KAH0516189.1"/>
    <property type="molecule type" value="Genomic_DNA"/>
</dbReference>
<evidence type="ECO:0000256" key="1">
    <source>
        <dbReference type="ARBA" id="ARBA00022658"/>
    </source>
</evidence>
<dbReference type="GO" id="GO:0005085">
    <property type="term" value="F:guanyl-nucleotide exchange factor activity"/>
    <property type="evidence" value="ECO:0007669"/>
    <property type="project" value="UniProtKB-KW"/>
</dbReference>
<dbReference type="FunFam" id="1.20.1280.50:FF:000014">
    <property type="entry name" value="F-box only protein 8"/>
    <property type="match status" value="1"/>
</dbReference>
<protein>
    <recommendedName>
        <fullName evidence="3">F-box only protein 8</fullName>
    </recommendedName>
</protein>
<dbReference type="SUPFAM" id="SSF48425">
    <property type="entry name" value="Sec7 domain"/>
    <property type="match status" value="1"/>
</dbReference>
<evidence type="ECO:0000313" key="7">
    <source>
        <dbReference type="EMBL" id="KAH0516189.1"/>
    </source>
</evidence>
<dbReference type="PROSITE" id="PS50190">
    <property type="entry name" value="SEC7"/>
    <property type="match status" value="1"/>
</dbReference>
<dbReference type="PANTHER" id="PTHR10663">
    <property type="entry name" value="GUANYL-NUCLEOTIDE EXCHANGE FACTOR"/>
    <property type="match status" value="1"/>
</dbReference>
<feature type="domain" description="F-box" evidence="5">
    <location>
        <begin position="268"/>
        <end position="311"/>
    </location>
</feature>
<reference evidence="7" key="1">
    <citation type="submission" date="2020-03" db="EMBL/GenBank/DDBJ databases">
        <title>Studies in the Genomics of Life Span.</title>
        <authorList>
            <person name="Glass D."/>
        </authorList>
    </citation>
    <scope>NUCLEOTIDE SEQUENCE</scope>
    <source>
        <strain evidence="7">LTLLF</strain>
        <tissue evidence="7">Muscle</tissue>
    </source>
</reference>
<dbReference type="InterPro" id="IPR001810">
    <property type="entry name" value="F-box_dom"/>
</dbReference>
<dbReference type="InterPro" id="IPR036047">
    <property type="entry name" value="F-box-like_dom_sf"/>
</dbReference>
<dbReference type="Gene3D" id="1.10.1000.11">
    <property type="entry name" value="Arf Nucleotide-binding Site Opener,domain 2"/>
    <property type="match status" value="1"/>
</dbReference>
<dbReference type="Pfam" id="PF12937">
    <property type="entry name" value="F-box-like"/>
    <property type="match status" value="1"/>
</dbReference>
<dbReference type="InterPro" id="IPR035999">
    <property type="entry name" value="Sec7_dom_sf"/>
</dbReference>
<evidence type="ECO:0000259" key="6">
    <source>
        <dbReference type="PROSITE" id="PS50190"/>
    </source>
</evidence>
<dbReference type="AlphaFoldDB" id="A0A8J6L162"/>
<keyword evidence="1" id="KW-0344">Guanine-nucleotide releasing factor</keyword>
<organism evidence="7 8">
    <name type="scientific">Microtus ochrogaster</name>
    <name type="common">Prairie vole</name>
    <dbReference type="NCBI Taxonomy" id="79684"/>
    <lineage>
        <taxon>Eukaryota</taxon>
        <taxon>Metazoa</taxon>
        <taxon>Chordata</taxon>
        <taxon>Craniata</taxon>
        <taxon>Vertebrata</taxon>
        <taxon>Euteleostomi</taxon>
        <taxon>Mammalia</taxon>
        <taxon>Eutheria</taxon>
        <taxon>Euarchontoglires</taxon>
        <taxon>Glires</taxon>
        <taxon>Rodentia</taxon>
        <taxon>Myomorpha</taxon>
        <taxon>Muroidea</taxon>
        <taxon>Cricetidae</taxon>
        <taxon>Arvicolinae</taxon>
        <taxon>Microtus</taxon>
    </lineage>
</organism>
<accession>A0A8J6L162</accession>
<dbReference type="FunFam" id="1.10.220.20:FF:000006">
    <property type="entry name" value="F-box only protein 8"/>
    <property type="match status" value="1"/>
</dbReference>
<dbReference type="SUPFAM" id="SSF81383">
    <property type="entry name" value="F-box domain"/>
    <property type="match status" value="1"/>
</dbReference>
<dbReference type="Pfam" id="PF01369">
    <property type="entry name" value="Sec7"/>
    <property type="match status" value="1"/>
</dbReference>
<dbReference type="PANTHER" id="PTHR10663:SF372">
    <property type="entry name" value="F-BOX ONLY PROTEIN 8"/>
    <property type="match status" value="1"/>
</dbReference>
<dbReference type="SMART" id="SM00222">
    <property type="entry name" value="Sec7"/>
    <property type="match status" value="1"/>
</dbReference>
<proteinExistence type="predicted"/>
<dbReference type="InterPro" id="IPR048003">
    <property type="entry name" value="FBXO8_F-box"/>
</dbReference>
<evidence type="ECO:0000256" key="2">
    <source>
        <dbReference type="ARBA" id="ARBA00057199"/>
    </source>
</evidence>
<evidence type="ECO:0000259" key="5">
    <source>
        <dbReference type="PROSITE" id="PS50181"/>
    </source>
</evidence>
<evidence type="ECO:0000256" key="4">
    <source>
        <dbReference type="SAM" id="MobiDB-lite"/>
    </source>
</evidence>
<comment type="function">
    <text evidence="2">May promote guanine-nucleotide exchange on an ARF. Promotes the activation of ARF through replacement of GDP with GTP.</text>
</comment>
<feature type="domain" description="SEC7" evidence="6">
    <location>
        <begin position="338"/>
        <end position="514"/>
    </location>
</feature>
<dbReference type="Gene3D" id="1.20.1280.50">
    <property type="match status" value="1"/>
</dbReference>
<gene>
    <name evidence="7" type="ORF">LTLLF_103330</name>
</gene>